<dbReference type="WBParaSite" id="SMUV_0000183801-mRNA-1">
    <property type="protein sequence ID" value="SMUV_0000183801-mRNA-1"/>
    <property type="gene ID" value="SMUV_0000183801"/>
</dbReference>
<dbReference type="AlphaFoldDB" id="A0A0N5ACG2"/>
<evidence type="ECO:0000313" key="2">
    <source>
        <dbReference type="WBParaSite" id="SMUV_0000183801-mRNA-1"/>
    </source>
</evidence>
<accession>A0A0N5ACG2</accession>
<evidence type="ECO:0000313" key="1">
    <source>
        <dbReference type="Proteomes" id="UP000046393"/>
    </source>
</evidence>
<reference evidence="2" key="1">
    <citation type="submission" date="2017-02" db="UniProtKB">
        <authorList>
            <consortium name="WormBaseParasite"/>
        </authorList>
    </citation>
    <scope>IDENTIFICATION</scope>
</reference>
<organism evidence="1 2">
    <name type="scientific">Syphacia muris</name>
    <dbReference type="NCBI Taxonomy" id="451379"/>
    <lineage>
        <taxon>Eukaryota</taxon>
        <taxon>Metazoa</taxon>
        <taxon>Ecdysozoa</taxon>
        <taxon>Nematoda</taxon>
        <taxon>Chromadorea</taxon>
        <taxon>Rhabditida</taxon>
        <taxon>Spirurina</taxon>
        <taxon>Oxyuridomorpha</taxon>
        <taxon>Oxyuroidea</taxon>
        <taxon>Oxyuridae</taxon>
        <taxon>Syphacia</taxon>
    </lineage>
</organism>
<name>A0A0N5ACG2_9BILA</name>
<proteinExistence type="predicted"/>
<dbReference type="Proteomes" id="UP000046393">
    <property type="component" value="Unplaced"/>
</dbReference>
<keyword evidence="1" id="KW-1185">Reference proteome</keyword>
<protein>
    <submittedName>
        <fullName evidence="2">Ovule protein</fullName>
    </submittedName>
</protein>
<sequence length="135" mass="15988">LTQAVNYYARTPSYTSQSNCCYGLESWIKDQIKKRIVKAVIERDDMWIMHEKEQINFLKEANFKLLCGLHSEIERLHHELRGEKLLLYIWKQLLVQLEVMYFNPDPQLSESCCLMKVKVTMLTVTARKFSSNVKK</sequence>